<proteinExistence type="predicted"/>
<dbReference type="CDD" id="cd07034">
    <property type="entry name" value="TPP_PYR_PFOR_IOR-alpha_like"/>
    <property type="match status" value="1"/>
</dbReference>
<evidence type="ECO:0000256" key="1">
    <source>
        <dbReference type="ARBA" id="ARBA00023002"/>
    </source>
</evidence>
<sequence>MNKHSKMMLTGNKAAAWGVRLAQVDYVPAFPITPQTEIVETLAQWFSDGTLTGKYTNMDSEHSMFMAAGAAAATGVRVFTASSSQGILHGMEALYTIAGWRVPLVMVNVSRALATPITLEPDHNDVMSTRDCGMVQLHAETCQEVLDFILIGHRIAEHPQVALPVLVNMDGFYLSFTREPVVLPEPSEVARFLPPYKSEQPVFKASQPMARASAVFGGATYSYFKIQQDLAVRQAETVFHEVSEEFAQYFGRNYGPVENFMMDDAEFVFVMSNSFATKGKAAVLELRKQGIKAGLLKLRLIRPFPTQAIADSLLGHHKVAVIDQNLSPGMGGILFPEIVTSLYSRINRPEKFLSVIGGLGGKDILKEDFFSIVEHLRSDKSEGPLFLYNDDDLKQFKKVSHIALAEKGGSES</sequence>
<dbReference type="PANTHER" id="PTHR32154">
    <property type="entry name" value="PYRUVATE-FLAVODOXIN OXIDOREDUCTASE-RELATED"/>
    <property type="match status" value="1"/>
</dbReference>
<dbReference type="Proteomes" id="UP000594688">
    <property type="component" value="Chromosome"/>
</dbReference>
<dbReference type="Pfam" id="PF01855">
    <property type="entry name" value="POR_N"/>
    <property type="match status" value="1"/>
</dbReference>
<dbReference type="PANTHER" id="PTHR32154:SF30">
    <property type="entry name" value="2-OXOACID OXIDOREDUCTASE (FERREDOXIN)"/>
    <property type="match status" value="1"/>
</dbReference>
<dbReference type="InterPro" id="IPR002880">
    <property type="entry name" value="Pyrv_Fd/Flavodoxin_OxRdtase_N"/>
</dbReference>
<accession>A0A7T0BV44</accession>
<dbReference type="InterPro" id="IPR009014">
    <property type="entry name" value="Transketo_C/PFOR_II"/>
</dbReference>
<organism evidence="4 5">
    <name type="scientific">Candidatus Nitronauta litoralis</name>
    <dbReference type="NCBI Taxonomy" id="2705533"/>
    <lineage>
        <taxon>Bacteria</taxon>
        <taxon>Pseudomonadati</taxon>
        <taxon>Nitrospinota/Tectimicrobiota group</taxon>
        <taxon>Nitrospinota</taxon>
        <taxon>Nitrospinia</taxon>
        <taxon>Nitrospinales</taxon>
        <taxon>Nitrospinaceae</taxon>
        <taxon>Candidatus Nitronauta</taxon>
    </lineage>
</organism>
<dbReference type="InterPro" id="IPR029061">
    <property type="entry name" value="THDP-binding"/>
</dbReference>
<dbReference type="SUPFAM" id="SSF52518">
    <property type="entry name" value="Thiamin diphosphate-binding fold (THDP-binding)"/>
    <property type="match status" value="1"/>
</dbReference>
<dbReference type="GO" id="GO:0006979">
    <property type="term" value="P:response to oxidative stress"/>
    <property type="evidence" value="ECO:0007669"/>
    <property type="project" value="TreeGrafter"/>
</dbReference>
<dbReference type="Gene3D" id="3.40.50.920">
    <property type="match status" value="1"/>
</dbReference>
<evidence type="ECO:0000259" key="2">
    <source>
        <dbReference type="Pfam" id="PF01855"/>
    </source>
</evidence>
<name>A0A7T0BV44_9BACT</name>
<dbReference type="KEGG" id="nli:G3M70_06755"/>
<protein>
    <submittedName>
        <fullName evidence="4">Pyruvate synthase</fullName>
    </submittedName>
</protein>
<dbReference type="SUPFAM" id="SSF52922">
    <property type="entry name" value="TK C-terminal domain-like"/>
    <property type="match status" value="1"/>
</dbReference>
<evidence type="ECO:0000313" key="4">
    <source>
        <dbReference type="EMBL" id="QPJ61599.1"/>
    </source>
</evidence>
<dbReference type="InterPro" id="IPR050722">
    <property type="entry name" value="Pyruvate:ferred/Flavod_OxRd"/>
</dbReference>
<dbReference type="EMBL" id="CP048685">
    <property type="protein sequence ID" value="QPJ61599.1"/>
    <property type="molecule type" value="Genomic_DNA"/>
</dbReference>
<feature type="domain" description="Pyruvate flavodoxin/ferredoxin oxidoreductase pyrimidine binding" evidence="2">
    <location>
        <begin position="19"/>
        <end position="242"/>
    </location>
</feature>
<keyword evidence="4" id="KW-0670">Pyruvate</keyword>
<gene>
    <name evidence="4" type="ORF">G3M70_06755</name>
</gene>
<keyword evidence="1" id="KW-0560">Oxidoreductase</keyword>
<reference evidence="4 5" key="1">
    <citation type="submission" date="2020-02" db="EMBL/GenBank/DDBJ databases">
        <title>Genomic and physiological characterization of two novel Nitrospinaceae genera.</title>
        <authorList>
            <person name="Mueller A.J."/>
            <person name="Jung M.-Y."/>
            <person name="Strachan C.R."/>
            <person name="Herbold C.W."/>
            <person name="Kirkegaard R.H."/>
            <person name="Daims H."/>
        </authorList>
    </citation>
    <scope>NUCLEOTIDE SEQUENCE [LARGE SCALE GENOMIC DNA]</scope>
    <source>
        <strain evidence="4">EB</strain>
    </source>
</reference>
<dbReference type="Pfam" id="PF17147">
    <property type="entry name" value="PFOR_II"/>
    <property type="match status" value="1"/>
</dbReference>
<evidence type="ECO:0000259" key="3">
    <source>
        <dbReference type="Pfam" id="PF17147"/>
    </source>
</evidence>
<dbReference type="InterPro" id="IPR033412">
    <property type="entry name" value="PFOR_II"/>
</dbReference>
<dbReference type="Gene3D" id="3.40.50.970">
    <property type="match status" value="1"/>
</dbReference>
<dbReference type="AlphaFoldDB" id="A0A7T0BV44"/>
<feature type="domain" description="Pyruvate:ferredoxin oxidoreductase core" evidence="3">
    <location>
        <begin position="265"/>
        <end position="368"/>
    </location>
</feature>
<dbReference type="GO" id="GO:0016491">
    <property type="term" value="F:oxidoreductase activity"/>
    <property type="evidence" value="ECO:0007669"/>
    <property type="project" value="UniProtKB-KW"/>
</dbReference>
<evidence type="ECO:0000313" key="5">
    <source>
        <dbReference type="Proteomes" id="UP000594688"/>
    </source>
</evidence>
<dbReference type="FunFam" id="3.40.50.970:FF:000012">
    <property type="entry name" value="Pyruvate:ferredoxin (Flavodoxin) oxidoreductase"/>
    <property type="match status" value="1"/>
</dbReference>